<protein>
    <submittedName>
        <fullName evidence="2">Uncharacterized protein</fullName>
    </submittedName>
</protein>
<dbReference type="STRING" id="529505.SAMN05421761_12141"/>
<keyword evidence="3" id="KW-1185">Reference proteome</keyword>
<reference evidence="3" key="1">
    <citation type="submission" date="2017-01" db="EMBL/GenBank/DDBJ databases">
        <authorList>
            <person name="Varghese N."/>
            <person name="Submissions S."/>
        </authorList>
    </citation>
    <scope>NUCLEOTIDE SEQUENCE [LARGE SCALE GENOMIC DNA]</scope>
    <source>
        <strain evidence="3">DSM 46698</strain>
    </source>
</reference>
<dbReference type="AlphaFoldDB" id="A0A1N7PW13"/>
<sequence length="111" mass="12629">MFLGSIMNRIFVNLAAILPSGIFAYSYLREWIGAVFFKEEILLQASNPEAPYYHSSLDLYLWNTLTFGLIFFGIFVTAIYAAIKKKEGLVFLCFVLSMIGVFLIMFNGAFK</sequence>
<dbReference type="Proteomes" id="UP000186026">
    <property type="component" value="Unassembled WGS sequence"/>
</dbReference>
<gene>
    <name evidence="2" type="ORF">SAMN05421761_12141</name>
</gene>
<feature type="transmembrane region" description="Helical" evidence="1">
    <location>
        <begin position="89"/>
        <end position="110"/>
    </location>
</feature>
<proteinExistence type="predicted"/>
<keyword evidence="1" id="KW-0812">Transmembrane</keyword>
<dbReference type="EMBL" id="FTOP01000021">
    <property type="protein sequence ID" value="SIT14619.1"/>
    <property type="molecule type" value="Genomic_DNA"/>
</dbReference>
<name>A0A1N7PW13_9BACT</name>
<keyword evidence="1" id="KW-0472">Membrane</keyword>
<feature type="transmembrane region" description="Helical" evidence="1">
    <location>
        <begin position="60"/>
        <end position="82"/>
    </location>
</feature>
<evidence type="ECO:0000313" key="3">
    <source>
        <dbReference type="Proteomes" id="UP000186026"/>
    </source>
</evidence>
<evidence type="ECO:0000256" key="1">
    <source>
        <dbReference type="SAM" id="Phobius"/>
    </source>
</evidence>
<evidence type="ECO:0000313" key="2">
    <source>
        <dbReference type="EMBL" id="SIT14619.1"/>
    </source>
</evidence>
<accession>A0A1N7PW13</accession>
<organism evidence="2 3">
    <name type="scientific">Belliella pelovolcani</name>
    <dbReference type="NCBI Taxonomy" id="529505"/>
    <lineage>
        <taxon>Bacteria</taxon>
        <taxon>Pseudomonadati</taxon>
        <taxon>Bacteroidota</taxon>
        <taxon>Cytophagia</taxon>
        <taxon>Cytophagales</taxon>
        <taxon>Cyclobacteriaceae</taxon>
        <taxon>Belliella</taxon>
    </lineage>
</organism>
<keyword evidence="1" id="KW-1133">Transmembrane helix</keyword>